<feature type="domain" description="Aminoglycoside phosphotransferase" evidence="1">
    <location>
        <begin position="125"/>
        <end position="198"/>
    </location>
</feature>
<dbReference type="InterPro" id="IPR002575">
    <property type="entry name" value="Aminoglycoside_PTrfase"/>
</dbReference>
<accession>A0ABP8YWF0</accession>
<gene>
    <name evidence="2" type="ORF">GCM10025783_08040</name>
</gene>
<dbReference type="RefSeq" id="WP_345479706.1">
    <property type="nucleotide sequence ID" value="NZ_BAABLP010000002.1"/>
</dbReference>
<evidence type="ECO:0000313" key="2">
    <source>
        <dbReference type="EMBL" id="GAA4739656.1"/>
    </source>
</evidence>
<dbReference type="Pfam" id="PF01636">
    <property type="entry name" value="APH"/>
    <property type="match status" value="1"/>
</dbReference>
<protein>
    <submittedName>
        <fullName evidence="2">Phosphotransferase</fullName>
    </submittedName>
</protein>
<proteinExistence type="predicted"/>
<sequence>MSEVFAEGPEEPLLGGDVTEGLVRVGDTVRRPPSAVSGAVEVVLRHLEAVGFEGAPRFLGRDGRGRDVLSFVDGEVAGRPWPDRIADEERLRSLARLLRGYHDAVAPLGLPEAVLAVPQPAPDGLPARTAGEPELVGHRDVTPENVVFRMGRAVALIDFDLLGPVTRVEELANLLLWWGPWMPEADRGPALRGADPARRARIAVDAYGLPETDRARLLPVSVNLADRSWHLMRWRAEHVGGGWARMWREGVGDRIERRRAWLEQQGESLLA</sequence>
<evidence type="ECO:0000259" key="1">
    <source>
        <dbReference type="Pfam" id="PF01636"/>
    </source>
</evidence>
<keyword evidence="3" id="KW-1185">Reference proteome</keyword>
<dbReference type="Gene3D" id="3.90.1200.10">
    <property type="match status" value="1"/>
</dbReference>
<dbReference type="SUPFAM" id="SSF56112">
    <property type="entry name" value="Protein kinase-like (PK-like)"/>
    <property type="match status" value="1"/>
</dbReference>
<comment type="caution">
    <text evidence="2">The sequence shown here is derived from an EMBL/GenBank/DDBJ whole genome shotgun (WGS) entry which is preliminary data.</text>
</comment>
<reference evidence="3" key="1">
    <citation type="journal article" date="2019" name="Int. J. Syst. Evol. Microbiol.">
        <title>The Global Catalogue of Microorganisms (GCM) 10K type strain sequencing project: providing services to taxonomists for standard genome sequencing and annotation.</title>
        <authorList>
            <consortium name="The Broad Institute Genomics Platform"/>
            <consortium name="The Broad Institute Genome Sequencing Center for Infectious Disease"/>
            <person name="Wu L."/>
            <person name="Ma J."/>
        </authorList>
    </citation>
    <scope>NUCLEOTIDE SEQUENCE [LARGE SCALE GENOMIC DNA]</scope>
    <source>
        <strain evidence="3">JCM 19015</strain>
    </source>
</reference>
<dbReference type="EMBL" id="BAABLP010000002">
    <property type="protein sequence ID" value="GAA4739656.1"/>
    <property type="molecule type" value="Genomic_DNA"/>
</dbReference>
<evidence type="ECO:0000313" key="3">
    <source>
        <dbReference type="Proteomes" id="UP001500121"/>
    </source>
</evidence>
<dbReference type="Proteomes" id="UP001500121">
    <property type="component" value="Unassembled WGS sequence"/>
</dbReference>
<organism evidence="2 3">
    <name type="scientific">Amnibacterium soli</name>
    <dbReference type="NCBI Taxonomy" id="1282736"/>
    <lineage>
        <taxon>Bacteria</taxon>
        <taxon>Bacillati</taxon>
        <taxon>Actinomycetota</taxon>
        <taxon>Actinomycetes</taxon>
        <taxon>Micrococcales</taxon>
        <taxon>Microbacteriaceae</taxon>
        <taxon>Amnibacterium</taxon>
    </lineage>
</organism>
<dbReference type="InterPro" id="IPR011009">
    <property type="entry name" value="Kinase-like_dom_sf"/>
</dbReference>
<name>A0ABP8YWF0_9MICO</name>